<feature type="compositionally biased region" description="Polar residues" evidence="1">
    <location>
        <begin position="56"/>
        <end position="67"/>
    </location>
</feature>
<comment type="caution">
    <text evidence="2">The sequence shown here is derived from an EMBL/GenBank/DDBJ whole genome shotgun (WGS) entry which is preliminary data.</text>
</comment>
<evidence type="ECO:0000313" key="2">
    <source>
        <dbReference type="EMBL" id="MBW0534380.1"/>
    </source>
</evidence>
<feature type="region of interest" description="Disordered" evidence="1">
    <location>
        <begin position="152"/>
        <end position="196"/>
    </location>
</feature>
<evidence type="ECO:0000313" key="3">
    <source>
        <dbReference type="Proteomes" id="UP000765509"/>
    </source>
</evidence>
<organism evidence="2 3">
    <name type="scientific">Austropuccinia psidii MF-1</name>
    <dbReference type="NCBI Taxonomy" id="1389203"/>
    <lineage>
        <taxon>Eukaryota</taxon>
        <taxon>Fungi</taxon>
        <taxon>Dikarya</taxon>
        <taxon>Basidiomycota</taxon>
        <taxon>Pucciniomycotina</taxon>
        <taxon>Pucciniomycetes</taxon>
        <taxon>Pucciniales</taxon>
        <taxon>Sphaerophragmiaceae</taxon>
        <taxon>Austropuccinia</taxon>
    </lineage>
</organism>
<protein>
    <submittedName>
        <fullName evidence="2">Uncharacterized protein</fullName>
    </submittedName>
</protein>
<dbReference type="Proteomes" id="UP000765509">
    <property type="component" value="Unassembled WGS sequence"/>
</dbReference>
<dbReference type="EMBL" id="AVOT02039344">
    <property type="protein sequence ID" value="MBW0534380.1"/>
    <property type="molecule type" value="Genomic_DNA"/>
</dbReference>
<evidence type="ECO:0000256" key="1">
    <source>
        <dbReference type="SAM" id="MobiDB-lite"/>
    </source>
</evidence>
<keyword evidence="3" id="KW-1185">Reference proteome</keyword>
<dbReference type="AlphaFoldDB" id="A0A9Q3FBS2"/>
<gene>
    <name evidence="2" type="ORF">O181_074095</name>
</gene>
<proteinExistence type="predicted"/>
<feature type="region of interest" description="Disordered" evidence="1">
    <location>
        <begin position="45"/>
        <end position="67"/>
    </location>
</feature>
<name>A0A9Q3FBS2_9BASI</name>
<reference evidence="2" key="1">
    <citation type="submission" date="2021-03" db="EMBL/GenBank/DDBJ databases">
        <title>Draft genome sequence of rust myrtle Austropuccinia psidii MF-1, a brazilian biotype.</title>
        <authorList>
            <person name="Quecine M.C."/>
            <person name="Pachon D.M.R."/>
            <person name="Bonatelli M.L."/>
            <person name="Correr F.H."/>
            <person name="Franceschini L.M."/>
            <person name="Leite T.F."/>
            <person name="Margarido G.R.A."/>
            <person name="Almeida C.A."/>
            <person name="Ferrarezi J.A."/>
            <person name="Labate C.A."/>
        </authorList>
    </citation>
    <scope>NUCLEOTIDE SEQUENCE</scope>
    <source>
        <strain evidence="2">MF-1</strain>
    </source>
</reference>
<accession>A0A9Q3FBS2</accession>
<sequence length="196" mass="21295">MLVMLSNKHTRNACLLCNPCGHVARGVPAQDSLPRTPLWSMMMKVFPSGNGPQDPKQANGNDSGQLSLSPQALLCPPPLLGHHLMVTSLLDRSEVIIWPMKDGNGKRKFELGPIVTMSCHPWDSNAKNKTHRIPPNKTHPFNVCLASKTRGNPLLAQVAPDEPSQHDEPPIPGESPSSEPPEDIATHEPEPEVAPT</sequence>